<evidence type="ECO:0000313" key="2">
    <source>
        <dbReference type="EMBL" id="PWJ79775.1"/>
    </source>
</evidence>
<gene>
    <name evidence="2" type="ORF">C7441_11452</name>
</gene>
<reference evidence="2 3" key="1">
    <citation type="submission" date="2018-05" db="EMBL/GenBank/DDBJ databases">
        <title>Genomic Encyclopedia of Type Strains, Phase IV (KMG-IV): sequencing the most valuable type-strain genomes for metagenomic binning, comparative biology and taxonomic classification.</title>
        <authorList>
            <person name="Goeker M."/>
        </authorList>
    </citation>
    <scope>NUCLEOTIDE SEQUENCE [LARGE SCALE GENOMIC DNA]</scope>
    <source>
        <strain evidence="2 3">DSM 6986</strain>
    </source>
</reference>
<dbReference type="AlphaFoldDB" id="A0A316C380"/>
<dbReference type="Pfam" id="PF16075">
    <property type="entry name" value="DUF4815"/>
    <property type="match status" value="1"/>
</dbReference>
<evidence type="ECO:0000259" key="1">
    <source>
        <dbReference type="Pfam" id="PF16075"/>
    </source>
</evidence>
<sequence>MFEHKSGLPLAYDRAEGRPEQQAVTFYGRRPLIQGAELNELQTIIRGRHDRLGRLIAKDGDRVEGASAVVDTEAGTVTLTEGQIFVAGDVVPVAEAVLTGVTMVGRAEIGVRLQRQWITSEDDPDLLGLVPGSLAEGEEGAARELISLIWGTPEDGAEGEFVQVYLLQDGTILDQTPPPALSGFTQALAAYDRPHGHYIVSGCRVTALGADDGEQVFSIEQGEVNVNGFKTTRFAALRHAEPEVWDFGAVPGETHTYTGGASVTLQLAQFPIDTVSRILLTKEKTVNLTRGAIENGIDGLPDTSVVQIVEVKQGGTTYAEGTSWVRTGDGVDWAPVGPEPATGSQYSVKYRYRADVQADSMTDRSITVSGGATGGDVIITYTFKLPRVDLLCLRQDGSPAYVLGISARENAMPPVPPADVLPLCKVFNDWMGTPEVVNDGVRSLPIRRCGDSSTASTITTA</sequence>
<dbReference type="OrthoDB" id="2463879at2"/>
<feature type="domain" description="DUF4815" evidence="1">
    <location>
        <begin position="12"/>
        <end position="448"/>
    </location>
</feature>
<name>A0A316C380_PSESE</name>
<dbReference type="InterPro" id="IPR032096">
    <property type="entry name" value="DUF4815"/>
</dbReference>
<organism evidence="2 3">
    <name type="scientific">Pseudaminobacter salicylatoxidans</name>
    <dbReference type="NCBI Taxonomy" id="93369"/>
    <lineage>
        <taxon>Bacteria</taxon>
        <taxon>Pseudomonadati</taxon>
        <taxon>Pseudomonadota</taxon>
        <taxon>Alphaproteobacteria</taxon>
        <taxon>Hyphomicrobiales</taxon>
        <taxon>Phyllobacteriaceae</taxon>
        <taxon>Pseudaminobacter</taxon>
    </lineage>
</organism>
<keyword evidence="3" id="KW-1185">Reference proteome</keyword>
<comment type="caution">
    <text evidence="2">The sequence shown here is derived from an EMBL/GenBank/DDBJ whole genome shotgun (WGS) entry which is preliminary data.</text>
</comment>
<proteinExistence type="predicted"/>
<protein>
    <submittedName>
        <fullName evidence="2">Uncharacterized protein DUF4815</fullName>
    </submittedName>
</protein>
<evidence type="ECO:0000313" key="3">
    <source>
        <dbReference type="Proteomes" id="UP000245396"/>
    </source>
</evidence>
<accession>A0A316C380</accession>
<dbReference type="EMBL" id="QGGG01000014">
    <property type="protein sequence ID" value="PWJ79775.1"/>
    <property type="molecule type" value="Genomic_DNA"/>
</dbReference>
<dbReference type="Proteomes" id="UP000245396">
    <property type="component" value="Unassembled WGS sequence"/>
</dbReference>